<dbReference type="PROSITE" id="PS00139">
    <property type="entry name" value="THIOL_PROTEASE_CYS"/>
    <property type="match status" value="1"/>
</dbReference>
<dbReference type="GO" id="GO:0043418">
    <property type="term" value="P:homocysteine catabolic process"/>
    <property type="evidence" value="ECO:0007669"/>
    <property type="project" value="TreeGrafter"/>
</dbReference>
<evidence type="ECO:0000256" key="1">
    <source>
        <dbReference type="ARBA" id="ARBA00022670"/>
    </source>
</evidence>
<keyword evidence="4" id="KW-0031">Aminopeptidase</keyword>
<dbReference type="Gene3D" id="3.90.70.10">
    <property type="entry name" value="Cysteine proteinases"/>
    <property type="match status" value="1"/>
</dbReference>
<gene>
    <name evidence="6" type="ORF">SAC06_00010</name>
</gene>
<comment type="similarity">
    <text evidence="4">Belongs to the peptidase C1 family.</text>
</comment>
<dbReference type="InterPro" id="IPR000169">
    <property type="entry name" value="Pept_cys_AS"/>
</dbReference>
<dbReference type="AlphaFoldDB" id="A0AAU7VBU3"/>
<dbReference type="Pfam" id="PF03051">
    <property type="entry name" value="Peptidase_C1_2"/>
    <property type="match status" value="1"/>
</dbReference>
<reference evidence="6" key="1">
    <citation type="submission" date="2023-11" db="EMBL/GenBank/DDBJ databases">
        <title>Scrofimicrobium hongkongense sp. nov., isolated from a patient with peritonitis.</title>
        <authorList>
            <person name="Lao H.Y."/>
            <person name="Wong A.Y.P."/>
            <person name="Ng T.L."/>
            <person name="Wong R.Y.L."/>
            <person name="Yau M.C.Y."/>
            <person name="Lam J.Y.W."/>
            <person name="Siu G.K.H."/>
        </authorList>
    </citation>
    <scope>NUCLEOTIDE SEQUENCE</scope>
    <source>
        <strain evidence="6">R131</strain>
    </source>
</reference>
<sequence>MSPALTPELIERCRSVVDSNSAARLSRNAVTLSGLDAVSLDRAKATTPTSMSTKLDKWKVTNQKKSGRCWLFAALNLMRVDAMEKMGLKDFQLSQNYAVFWEKFERSNYFLEDQISLAEAGEPLDSRLTQFLLADVLNDGGQWDMLVGVFEKYGVVPQEAMPETEASSNTGRMNSQLRLLLRRVALELRELPTVEARRELKAKTMEEVYQILVINLGVPPRAFDWQWRDQDGQFHRDGELTPLEFKAKYVSLDLTEYVCLVDDPRTAHPKNAPLTVDHLGNVVGGPSVLYLNVDISVMKELAARSLRDGHPVWFGCDVGQQSERKAGLLVADLYDYQGVLGVDLTTTKEQRVLMGESLMTHAMVLTGVDEVDGQPRRWRVENSWGDEIGDQGFFTMDDQWFSDYVFEVVVKKAELPEQLRAALTQEPLVLPAWDPMGALA</sequence>
<evidence type="ECO:0000256" key="4">
    <source>
        <dbReference type="PIRNR" id="PIRNR005700"/>
    </source>
</evidence>
<feature type="active site" evidence="5">
    <location>
        <position position="361"/>
    </location>
</feature>
<dbReference type="InterPro" id="IPR038765">
    <property type="entry name" value="Papain-like_cys_pep_sf"/>
</dbReference>
<dbReference type="GO" id="GO:0006508">
    <property type="term" value="P:proteolysis"/>
    <property type="evidence" value="ECO:0007669"/>
    <property type="project" value="UniProtKB-KW"/>
</dbReference>
<protein>
    <recommendedName>
        <fullName evidence="4">Aminopeptidase</fullName>
    </recommendedName>
</protein>
<dbReference type="CDD" id="cd00585">
    <property type="entry name" value="Peptidase_C1B"/>
    <property type="match status" value="1"/>
</dbReference>
<dbReference type="SUPFAM" id="SSF54001">
    <property type="entry name" value="Cysteine proteinases"/>
    <property type="match status" value="1"/>
</dbReference>
<dbReference type="RefSeq" id="WP_350259189.1">
    <property type="nucleotide sequence ID" value="NZ_CP138335.1"/>
</dbReference>
<dbReference type="PIRSF" id="PIRSF005700">
    <property type="entry name" value="PepC"/>
    <property type="match status" value="1"/>
</dbReference>
<keyword evidence="2 4" id="KW-0378">Hydrolase</keyword>
<dbReference type="PANTHER" id="PTHR10363">
    <property type="entry name" value="BLEOMYCIN HYDROLASE"/>
    <property type="match status" value="1"/>
</dbReference>
<feature type="active site" evidence="5">
    <location>
        <position position="382"/>
    </location>
</feature>
<dbReference type="GO" id="GO:0009636">
    <property type="term" value="P:response to toxic substance"/>
    <property type="evidence" value="ECO:0007669"/>
    <property type="project" value="TreeGrafter"/>
</dbReference>
<evidence type="ECO:0000256" key="2">
    <source>
        <dbReference type="ARBA" id="ARBA00022801"/>
    </source>
</evidence>
<dbReference type="InterPro" id="IPR004134">
    <property type="entry name" value="Peptidase_C1B"/>
</dbReference>
<keyword evidence="1 4" id="KW-0645">Protease</keyword>
<evidence type="ECO:0000256" key="5">
    <source>
        <dbReference type="PIRSR" id="PIRSR005700-1"/>
    </source>
</evidence>
<dbReference type="EMBL" id="CP138335">
    <property type="protein sequence ID" value="XBW08986.1"/>
    <property type="molecule type" value="Genomic_DNA"/>
</dbReference>
<dbReference type="GO" id="GO:0005737">
    <property type="term" value="C:cytoplasm"/>
    <property type="evidence" value="ECO:0007669"/>
    <property type="project" value="TreeGrafter"/>
</dbReference>
<dbReference type="GO" id="GO:0070005">
    <property type="term" value="F:cysteine-type aminopeptidase activity"/>
    <property type="evidence" value="ECO:0007669"/>
    <property type="project" value="InterPro"/>
</dbReference>
<dbReference type="KEGG" id="sapp:SAC06_00010"/>
<keyword evidence="3 4" id="KW-0788">Thiol protease</keyword>
<evidence type="ECO:0000256" key="3">
    <source>
        <dbReference type="ARBA" id="ARBA00022807"/>
    </source>
</evidence>
<organism evidence="6">
    <name type="scientific">Scrofimicrobium appendicitidis</name>
    <dbReference type="NCBI Taxonomy" id="3079930"/>
    <lineage>
        <taxon>Bacteria</taxon>
        <taxon>Bacillati</taxon>
        <taxon>Actinomycetota</taxon>
        <taxon>Actinomycetes</taxon>
        <taxon>Actinomycetales</taxon>
        <taxon>Actinomycetaceae</taxon>
        <taxon>Scrofimicrobium</taxon>
    </lineage>
</organism>
<feature type="active site" evidence="5">
    <location>
        <position position="69"/>
    </location>
</feature>
<accession>A0AAU7VBU3</accession>
<proteinExistence type="inferred from homology"/>
<name>A0AAU7VBU3_9ACTO</name>
<dbReference type="PROSITE" id="PS00639">
    <property type="entry name" value="THIOL_PROTEASE_HIS"/>
    <property type="match status" value="1"/>
</dbReference>
<dbReference type="PANTHER" id="PTHR10363:SF2">
    <property type="entry name" value="BLEOMYCIN HYDROLASE"/>
    <property type="match status" value="1"/>
</dbReference>
<dbReference type="InterPro" id="IPR025660">
    <property type="entry name" value="Pept_his_AS"/>
</dbReference>
<evidence type="ECO:0000313" key="6">
    <source>
        <dbReference type="EMBL" id="XBW08986.1"/>
    </source>
</evidence>